<dbReference type="Proteomes" id="UP000887581">
    <property type="component" value="Unplaced"/>
</dbReference>
<evidence type="ECO:0000313" key="3">
    <source>
        <dbReference type="WBParaSite" id="sdigi.contig233.g6464.t1"/>
    </source>
</evidence>
<accession>A0A915PSU0</accession>
<protein>
    <submittedName>
        <fullName evidence="3">Uncharacterized protein</fullName>
    </submittedName>
</protein>
<feature type="region of interest" description="Disordered" evidence="1">
    <location>
        <begin position="1"/>
        <end position="47"/>
    </location>
</feature>
<proteinExistence type="predicted"/>
<sequence>MAVAPSNAPEVQKPYEAATSSYSEQIQKPYEAEGEQYARNKKQINHN</sequence>
<organism evidence="2 3">
    <name type="scientific">Setaria digitata</name>
    <dbReference type="NCBI Taxonomy" id="48799"/>
    <lineage>
        <taxon>Eukaryota</taxon>
        <taxon>Metazoa</taxon>
        <taxon>Ecdysozoa</taxon>
        <taxon>Nematoda</taxon>
        <taxon>Chromadorea</taxon>
        <taxon>Rhabditida</taxon>
        <taxon>Spirurina</taxon>
        <taxon>Spiruromorpha</taxon>
        <taxon>Filarioidea</taxon>
        <taxon>Setariidae</taxon>
        <taxon>Setaria</taxon>
    </lineage>
</organism>
<evidence type="ECO:0000313" key="2">
    <source>
        <dbReference type="Proteomes" id="UP000887581"/>
    </source>
</evidence>
<dbReference type="AlphaFoldDB" id="A0A915PSU0"/>
<dbReference type="WBParaSite" id="sdigi.contig233.g6464.t1">
    <property type="protein sequence ID" value="sdigi.contig233.g6464.t1"/>
    <property type="gene ID" value="sdigi.contig233.g6464"/>
</dbReference>
<reference evidence="3" key="1">
    <citation type="submission" date="2022-11" db="UniProtKB">
        <authorList>
            <consortium name="WormBaseParasite"/>
        </authorList>
    </citation>
    <scope>IDENTIFICATION</scope>
</reference>
<keyword evidence="2" id="KW-1185">Reference proteome</keyword>
<evidence type="ECO:0000256" key="1">
    <source>
        <dbReference type="SAM" id="MobiDB-lite"/>
    </source>
</evidence>
<name>A0A915PSU0_9BILA</name>